<evidence type="ECO:0008006" key="3">
    <source>
        <dbReference type="Google" id="ProtNLM"/>
    </source>
</evidence>
<dbReference type="InterPro" id="IPR011010">
    <property type="entry name" value="DNA_brk_join_enz"/>
</dbReference>
<dbReference type="EMBL" id="JAMDGZ010000094">
    <property type="protein sequence ID" value="MDD1017349.1"/>
    <property type="molecule type" value="Genomic_DNA"/>
</dbReference>
<proteinExistence type="predicted"/>
<dbReference type="Proteomes" id="UP001148184">
    <property type="component" value="Unassembled WGS sequence"/>
</dbReference>
<reference evidence="1 2" key="1">
    <citation type="submission" date="2022-05" db="EMBL/GenBank/DDBJ databases">
        <title>Novel Pseudomonas spp. Isolated from a Rainbow Trout Aquaculture Facility.</title>
        <authorList>
            <person name="Testerman T."/>
            <person name="Graf J."/>
        </authorList>
    </citation>
    <scope>NUCLEOTIDE SEQUENCE [LARGE SCALE GENOMIC DNA]</scope>
    <source>
        <strain evidence="1 2">ID1025</strain>
    </source>
</reference>
<accession>A0ABT5PGB4</accession>
<sequence>MLDAGKLEVRATETITISDIGNGQEFLYPEKLRIQLDSRLRVSPVDFGAFAYTVRELRGADGYAVDLSTLLVGRREILRVILDYLYVSGMSETSIQIFIKTFEAVMRWCDANGHSGLFLSPDTSRDAYIQYTEHLRRQLLVTGELKPLTCINRQRAMRTLIEIVHRDDSAYIIRGVVPIKVVREGRSPPQESDVRRYLDTCIRIATQFSNFLLDGKPYPLVVKFSDYETSILPFAGAQVTPYSPGRISNTLSPDGKRVSTVQEYIEATQAYPSVANRCIDYAHRIIEAANTDLRCEHRMWLASMAINAYACIFSLITGAGASEFIQFEYDEAIDIEKSLVKKELTAVKFRARGVTTRYAIGRGHGRALLRSYLKLREWVLDGKEMEYLFFTMRKSGVYLGEYQQLANNFSTRFFQRLRGIFLPKDAKNIPPGSVRKFKSSILHELRVSVSLVADTLNHTEAVNIASYTETSVEKQQDEFSAYWQAIRKAADVVRDRISQESMSTVVGHCEEMEHPVRILETVPIEPSCTTQYGCLFCKNYLCHADDEDLHKLLSLSYVINSIRDTAKDISHAERLFRELSIRIDVIVEAVAKRSAESALLVEQVKRRVDDLGILTPFWEKRLHRYEKLGVVF</sequence>
<keyword evidence="2" id="KW-1185">Reference proteome</keyword>
<evidence type="ECO:0000313" key="1">
    <source>
        <dbReference type="EMBL" id="MDD1017349.1"/>
    </source>
</evidence>
<protein>
    <recommendedName>
        <fullName evidence="3">Phage integrase family protein</fullName>
    </recommendedName>
</protein>
<organism evidence="1 2">
    <name type="scientific">Pseudomonas rubra</name>
    <dbReference type="NCBI Taxonomy" id="2942627"/>
    <lineage>
        <taxon>Bacteria</taxon>
        <taxon>Pseudomonadati</taxon>
        <taxon>Pseudomonadota</taxon>
        <taxon>Gammaproteobacteria</taxon>
        <taxon>Pseudomonadales</taxon>
        <taxon>Pseudomonadaceae</taxon>
        <taxon>Pseudomonas</taxon>
    </lineage>
</organism>
<name>A0ABT5PGB4_9PSED</name>
<dbReference type="RefSeq" id="WP_273895953.1">
    <property type="nucleotide sequence ID" value="NZ_JAMDGP010000050.1"/>
</dbReference>
<dbReference type="SUPFAM" id="SSF56349">
    <property type="entry name" value="DNA breaking-rejoining enzymes"/>
    <property type="match status" value="1"/>
</dbReference>
<gene>
    <name evidence="1" type="ORF">M5G17_27235</name>
</gene>
<comment type="caution">
    <text evidence="1">The sequence shown here is derived from an EMBL/GenBank/DDBJ whole genome shotgun (WGS) entry which is preliminary data.</text>
</comment>
<evidence type="ECO:0000313" key="2">
    <source>
        <dbReference type="Proteomes" id="UP001148184"/>
    </source>
</evidence>